<accession>A0A317XUU2</accession>
<dbReference type="InParanoid" id="A0A317XUU2"/>
<proteinExistence type="predicted"/>
<dbReference type="InterPro" id="IPR009598">
    <property type="entry name" value="BCALP"/>
</dbReference>
<name>A0A317XUU2_9BASI</name>
<feature type="transmembrane region" description="Helical" evidence="5">
    <location>
        <begin position="37"/>
        <end position="55"/>
    </location>
</feature>
<sequence length="165" mass="18068">MYCLRWWIPLFLFPFPKTSPLFLILFVLSFTIHSKPCIYCALIITGLFATSANWYTAPTAGSTETALPSNLGASSPNVTGAEEVRTSESWFDLGHSGGSGFWNPIRRRPEQPSATSPSPLANSTHFLITLPYTRSPLALPKQFYLGLGRHGGMGVWINLAAESTS</sequence>
<dbReference type="AlphaFoldDB" id="A0A317XUU2"/>
<evidence type="ECO:0000256" key="5">
    <source>
        <dbReference type="SAM" id="Phobius"/>
    </source>
</evidence>
<evidence type="ECO:0000313" key="7">
    <source>
        <dbReference type="Proteomes" id="UP000246740"/>
    </source>
</evidence>
<evidence type="ECO:0000256" key="4">
    <source>
        <dbReference type="ARBA" id="ARBA00023136"/>
    </source>
</evidence>
<evidence type="ECO:0000313" key="6">
    <source>
        <dbReference type="EMBL" id="PWZ02126.1"/>
    </source>
</evidence>
<evidence type="ECO:0000256" key="3">
    <source>
        <dbReference type="ARBA" id="ARBA00022989"/>
    </source>
</evidence>
<gene>
    <name evidence="6" type="ORF">BCV70DRAFT_198405</name>
</gene>
<dbReference type="Proteomes" id="UP000246740">
    <property type="component" value="Unassembled WGS sequence"/>
</dbReference>
<dbReference type="PANTHER" id="PTHR13259:SF1">
    <property type="entry name" value="BLADDER CANCER-ASSOCIATED PROTEIN"/>
    <property type="match status" value="1"/>
</dbReference>
<evidence type="ECO:0000256" key="1">
    <source>
        <dbReference type="ARBA" id="ARBA00004370"/>
    </source>
</evidence>
<dbReference type="GO" id="GO:0016020">
    <property type="term" value="C:membrane"/>
    <property type="evidence" value="ECO:0007669"/>
    <property type="project" value="UniProtKB-SubCell"/>
</dbReference>
<organism evidence="6 7">
    <name type="scientific">Testicularia cyperi</name>
    <dbReference type="NCBI Taxonomy" id="1882483"/>
    <lineage>
        <taxon>Eukaryota</taxon>
        <taxon>Fungi</taxon>
        <taxon>Dikarya</taxon>
        <taxon>Basidiomycota</taxon>
        <taxon>Ustilaginomycotina</taxon>
        <taxon>Ustilaginomycetes</taxon>
        <taxon>Ustilaginales</taxon>
        <taxon>Anthracoideaceae</taxon>
        <taxon>Testicularia</taxon>
    </lineage>
</organism>
<feature type="transmembrane region" description="Helical" evidence="5">
    <location>
        <begin position="6"/>
        <end position="30"/>
    </location>
</feature>
<protein>
    <submittedName>
        <fullName evidence="6">Uncharacterized protein</fullName>
    </submittedName>
</protein>
<dbReference type="PANTHER" id="PTHR13259">
    <property type="entry name" value="BLADDER CANCER 10 KD PROTEIN HOMOLOG"/>
    <property type="match status" value="1"/>
</dbReference>
<keyword evidence="7" id="KW-1185">Reference proteome</keyword>
<dbReference type="OrthoDB" id="5563033at2759"/>
<dbReference type="SMART" id="SM01396">
    <property type="entry name" value="BC10"/>
    <property type="match status" value="1"/>
</dbReference>
<evidence type="ECO:0000256" key="2">
    <source>
        <dbReference type="ARBA" id="ARBA00022692"/>
    </source>
</evidence>
<comment type="subcellular location">
    <subcellularLocation>
        <location evidence="1">Membrane</location>
    </subcellularLocation>
</comment>
<reference evidence="6 7" key="1">
    <citation type="journal article" date="2018" name="Mol. Biol. Evol.">
        <title>Broad Genomic Sampling Reveals a Smut Pathogenic Ancestry of the Fungal Clade Ustilaginomycotina.</title>
        <authorList>
            <person name="Kijpornyongpan T."/>
            <person name="Mondo S.J."/>
            <person name="Barry K."/>
            <person name="Sandor L."/>
            <person name="Lee J."/>
            <person name="Lipzen A."/>
            <person name="Pangilinan J."/>
            <person name="LaButti K."/>
            <person name="Hainaut M."/>
            <person name="Henrissat B."/>
            <person name="Grigoriev I.V."/>
            <person name="Spatafora J.W."/>
            <person name="Aime M.C."/>
        </authorList>
    </citation>
    <scope>NUCLEOTIDE SEQUENCE [LARGE SCALE GENOMIC DNA]</scope>
    <source>
        <strain evidence="6 7">MCA 3645</strain>
    </source>
</reference>
<dbReference type="EMBL" id="KZ819189">
    <property type="protein sequence ID" value="PWZ02126.1"/>
    <property type="molecule type" value="Genomic_DNA"/>
</dbReference>
<keyword evidence="3 5" id="KW-1133">Transmembrane helix</keyword>
<dbReference type="Pfam" id="PF06726">
    <property type="entry name" value="BC10"/>
    <property type="match status" value="1"/>
</dbReference>
<keyword evidence="4 5" id="KW-0472">Membrane</keyword>
<keyword evidence="2 5" id="KW-0812">Transmembrane</keyword>